<dbReference type="OrthoDB" id="1683773at2"/>
<dbReference type="InterPro" id="IPR050847">
    <property type="entry name" value="SASP_DNA-binding"/>
</dbReference>
<name>A0A4R1QZ77_HYDET</name>
<dbReference type="AlphaFoldDB" id="A0A4R1QZ77"/>
<protein>
    <submittedName>
        <fullName evidence="1">Small acid-soluble spore protein alpha/beta type</fullName>
    </submittedName>
</protein>
<dbReference type="InterPro" id="IPR001448">
    <property type="entry name" value="SASP_alpha/beta-type"/>
</dbReference>
<dbReference type="InterPro" id="IPR038300">
    <property type="entry name" value="SASP_sf_alpha/beta"/>
</dbReference>
<gene>
    <name evidence="1" type="ORF">EDC14_104330</name>
</gene>
<dbReference type="EMBL" id="SLUN01000043">
    <property type="protein sequence ID" value="TCL58294.1"/>
    <property type="molecule type" value="Genomic_DNA"/>
</dbReference>
<accession>A0A4R1QZ77</accession>
<dbReference type="Pfam" id="PF00269">
    <property type="entry name" value="SASP"/>
    <property type="match status" value="1"/>
</dbReference>
<evidence type="ECO:0000313" key="2">
    <source>
        <dbReference type="Proteomes" id="UP000295008"/>
    </source>
</evidence>
<sequence>MGTGQKSNSYLVQAASPALDRFKYEIANELNIDLSKVQGGYWGYVASRETGAIGGNMVRRMIEAAERTLAEQTYADVKAGFQAGLSAGSYNTQNQNQLQSQYKANSFNFGNQQ</sequence>
<dbReference type="Gene3D" id="6.10.10.80">
    <property type="entry name" value="Small, acid-soluble spore protein, alpha/beta type-like"/>
    <property type="match status" value="1"/>
</dbReference>
<comment type="caution">
    <text evidence="1">The sequence shown here is derived from an EMBL/GenBank/DDBJ whole genome shotgun (WGS) entry which is preliminary data.</text>
</comment>
<evidence type="ECO:0000313" key="1">
    <source>
        <dbReference type="EMBL" id="TCL58294.1"/>
    </source>
</evidence>
<organism evidence="1 2">
    <name type="scientific">Hydrogenispora ethanolica</name>
    <dbReference type="NCBI Taxonomy" id="1082276"/>
    <lineage>
        <taxon>Bacteria</taxon>
        <taxon>Bacillati</taxon>
        <taxon>Bacillota</taxon>
        <taxon>Hydrogenispora</taxon>
    </lineage>
</organism>
<dbReference type="GO" id="GO:0003690">
    <property type="term" value="F:double-stranded DNA binding"/>
    <property type="evidence" value="ECO:0007669"/>
    <property type="project" value="InterPro"/>
</dbReference>
<dbReference type="RefSeq" id="WP_132016921.1">
    <property type="nucleotide sequence ID" value="NZ_SLUN01000043.1"/>
</dbReference>
<dbReference type="PANTHER" id="PTHR36107:SF1">
    <property type="entry name" value="SMALL, ACID-SOLUBLE SPORE PROTEIN A"/>
    <property type="match status" value="1"/>
</dbReference>
<dbReference type="Proteomes" id="UP000295008">
    <property type="component" value="Unassembled WGS sequence"/>
</dbReference>
<proteinExistence type="predicted"/>
<keyword evidence="2" id="KW-1185">Reference proteome</keyword>
<dbReference type="PANTHER" id="PTHR36107">
    <property type="entry name" value="SMALL, ACID-SOLUBLE SPORE PROTEIN A"/>
    <property type="match status" value="1"/>
</dbReference>
<reference evidence="1 2" key="1">
    <citation type="submission" date="2019-03" db="EMBL/GenBank/DDBJ databases">
        <title>Genomic Encyclopedia of Type Strains, Phase IV (KMG-IV): sequencing the most valuable type-strain genomes for metagenomic binning, comparative biology and taxonomic classification.</title>
        <authorList>
            <person name="Goeker M."/>
        </authorList>
    </citation>
    <scope>NUCLEOTIDE SEQUENCE [LARGE SCALE GENOMIC DNA]</scope>
    <source>
        <strain evidence="1 2">LX-B</strain>
    </source>
</reference>
<dbReference type="GO" id="GO:0006265">
    <property type="term" value="P:DNA topological change"/>
    <property type="evidence" value="ECO:0007669"/>
    <property type="project" value="InterPro"/>
</dbReference>